<sequence length="178" mass="17778">MLTTAAWSPPEVASGTPVSVTSEIASPLPCTPLSAATTWSWCFAARADTEASKEAAAAEAEAAAAEIEAAAEANADGGEPENPDGLGATDRLAPADGVAAGVVPPDAVPPEEPLPHAASSADAAPTATTAAIPCRRPPVPYPCAALVTSASWLPVIHPHASQGPKPRRPGRAIRVTAK</sequence>
<evidence type="ECO:0000256" key="1">
    <source>
        <dbReference type="SAM" id="MobiDB-lite"/>
    </source>
</evidence>
<feature type="region of interest" description="Disordered" evidence="1">
    <location>
        <begin position="50"/>
        <end position="123"/>
    </location>
</feature>
<dbReference type="EMBL" id="AP035881">
    <property type="protein sequence ID" value="BFP44816.1"/>
    <property type="molecule type" value="Genomic_DNA"/>
</dbReference>
<feature type="compositionally biased region" description="Low complexity" evidence="1">
    <location>
        <begin position="54"/>
        <end position="75"/>
    </location>
</feature>
<feature type="compositionally biased region" description="Basic residues" evidence="1">
    <location>
        <begin position="165"/>
        <end position="178"/>
    </location>
</feature>
<feature type="compositionally biased region" description="Low complexity" evidence="1">
    <location>
        <begin position="92"/>
        <end position="105"/>
    </location>
</feature>
<organism evidence="2">
    <name type="scientific">Kitasatospora sp. CMC57</name>
    <dbReference type="NCBI Taxonomy" id="3231513"/>
    <lineage>
        <taxon>Bacteria</taxon>
        <taxon>Bacillati</taxon>
        <taxon>Actinomycetota</taxon>
        <taxon>Actinomycetes</taxon>
        <taxon>Kitasatosporales</taxon>
        <taxon>Streptomycetaceae</taxon>
        <taxon>Kitasatospora</taxon>
    </lineage>
</organism>
<gene>
    <name evidence="2" type="ORF">KCMC57_11840</name>
</gene>
<accession>A0AB33JTP8</accession>
<dbReference type="AlphaFoldDB" id="A0AB33JTP8"/>
<reference evidence="2" key="1">
    <citation type="submission" date="2024-07" db="EMBL/GenBank/DDBJ databases">
        <title>Complete genome sequences of cellulolytic bacteria, Kitasatospora sp. CMC57 and Streptomyces sp. CMC78, isolated from Japanese agricultural soil.</title>
        <authorList>
            <person name="Hashimoto T."/>
            <person name="Ito M."/>
            <person name="Iwamoto M."/>
            <person name="Fukahori D."/>
            <person name="Shoda T."/>
            <person name="Sakoda M."/>
            <person name="Morohoshi T."/>
            <person name="Mitsuboshi M."/>
            <person name="Nishizawa T."/>
        </authorList>
    </citation>
    <scope>NUCLEOTIDE SEQUENCE</scope>
    <source>
        <strain evidence="2">CMC57</strain>
    </source>
</reference>
<feature type="region of interest" description="Disordered" evidence="1">
    <location>
        <begin position="157"/>
        <end position="178"/>
    </location>
</feature>
<name>A0AB33JTP8_9ACTN</name>
<evidence type="ECO:0000313" key="2">
    <source>
        <dbReference type="EMBL" id="BFP44816.1"/>
    </source>
</evidence>
<protein>
    <submittedName>
        <fullName evidence="2">Uncharacterized protein</fullName>
    </submittedName>
</protein>
<proteinExistence type="predicted"/>